<proteinExistence type="predicted"/>
<organism evidence="1 2">
    <name type="scientific">Streptomyces vulcanius</name>
    <dbReference type="NCBI Taxonomy" id="1441876"/>
    <lineage>
        <taxon>Bacteria</taxon>
        <taxon>Bacillati</taxon>
        <taxon>Actinomycetota</taxon>
        <taxon>Actinomycetes</taxon>
        <taxon>Kitasatosporales</taxon>
        <taxon>Streptomycetaceae</taxon>
        <taxon>Streptomyces</taxon>
    </lineage>
</organism>
<keyword evidence="2" id="KW-1185">Reference proteome</keyword>
<evidence type="ECO:0000313" key="1">
    <source>
        <dbReference type="EMBL" id="MFC4502467.1"/>
    </source>
</evidence>
<comment type="caution">
    <text evidence="1">The sequence shown here is derived from an EMBL/GenBank/DDBJ whole genome shotgun (WGS) entry which is preliminary data.</text>
</comment>
<protein>
    <submittedName>
        <fullName evidence="1">Uncharacterized protein</fullName>
    </submittedName>
</protein>
<evidence type="ECO:0000313" key="2">
    <source>
        <dbReference type="Proteomes" id="UP001595839"/>
    </source>
</evidence>
<dbReference type="Proteomes" id="UP001595839">
    <property type="component" value="Unassembled WGS sequence"/>
</dbReference>
<reference evidence="2" key="1">
    <citation type="journal article" date="2019" name="Int. J. Syst. Evol. Microbiol.">
        <title>The Global Catalogue of Microorganisms (GCM) 10K type strain sequencing project: providing services to taxonomists for standard genome sequencing and annotation.</title>
        <authorList>
            <consortium name="The Broad Institute Genomics Platform"/>
            <consortium name="The Broad Institute Genome Sequencing Center for Infectious Disease"/>
            <person name="Wu L."/>
            <person name="Ma J."/>
        </authorList>
    </citation>
    <scope>NUCLEOTIDE SEQUENCE [LARGE SCALE GENOMIC DNA]</scope>
    <source>
        <strain evidence="2">CGMCC 4.7177</strain>
    </source>
</reference>
<accession>A0ABV9AUE4</accession>
<name>A0ABV9AUE4_9ACTN</name>
<dbReference type="RefSeq" id="WP_381174976.1">
    <property type="nucleotide sequence ID" value="NZ_JBHSFK010000015.1"/>
</dbReference>
<gene>
    <name evidence="1" type="ORF">ACFPIH_23565</name>
</gene>
<dbReference type="EMBL" id="JBHSFK010000015">
    <property type="protein sequence ID" value="MFC4502467.1"/>
    <property type="molecule type" value="Genomic_DNA"/>
</dbReference>
<sequence>MRFGYRCDERPVYVSGSPHTVGPAFAPGAQALRRFMQGIRRTGQSPDAGLENIAYRRPAERYAQQPPSLLDDLDDLDDLRVHRAPGGAARCPECLQAECVAAEDDDDADDTVPGVQRVRLRAGQAGHFQHAEVDALTVRGKHPTSTTGSP</sequence>